<dbReference type="RefSeq" id="WP_075738824.1">
    <property type="nucleotide sequence ID" value="NZ_CP016076.1"/>
</dbReference>
<evidence type="ECO:0000313" key="3">
    <source>
        <dbReference type="Proteomes" id="UP000185511"/>
    </source>
</evidence>
<sequence length="174" mass="18402">MARPEHVGDPATVLVYSGSAEVFESRSAVLAGFGSASDLGPAAGTASLYDVAMLGFAWSTLLGFLNTAVLLGSSGVPATTVTPLLTRWLATTVVDVIEDYAGQIDARSYPGDEEWLELDFPLMGQLVQASRERGLDTRLPRLIESLTSDGIAEGRGRESFAALVEVLRRPSAEA</sequence>
<gene>
    <name evidence="2" type="ORF">UA74_03385</name>
</gene>
<evidence type="ECO:0000259" key="1">
    <source>
        <dbReference type="Pfam" id="PF21761"/>
    </source>
</evidence>
<dbReference type="Pfam" id="PF21761">
    <property type="entry name" value="RedAm-like_C"/>
    <property type="match status" value="1"/>
</dbReference>
<dbReference type="EMBL" id="CP016076">
    <property type="protein sequence ID" value="APU12758.1"/>
    <property type="molecule type" value="Genomic_DNA"/>
</dbReference>
<accession>A0AAC9PQ89</accession>
<dbReference type="Proteomes" id="UP000185511">
    <property type="component" value="Chromosome"/>
</dbReference>
<dbReference type="InterPro" id="IPR013328">
    <property type="entry name" value="6PGD_dom2"/>
</dbReference>
<keyword evidence="3" id="KW-1185">Reference proteome</keyword>
<dbReference type="AlphaFoldDB" id="A0AAC9PQ89"/>
<organism evidence="2 3">
    <name type="scientific">Actinoalloteichus fjordicus</name>
    <dbReference type="NCBI Taxonomy" id="1612552"/>
    <lineage>
        <taxon>Bacteria</taxon>
        <taxon>Bacillati</taxon>
        <taxon>Actinomycetota</taxon>
        <taxon>Actinomycetes</taxon>
        <taxon>Pseudonocardiales</taxon>
        <taxon>Pseudonocardiaceae</taxon>
        <taxon>Actinoalloteichus</taxon>
    </lineage>
</organism>
<dbReference type="KEGG" id="acad:UA74_03385"/>
<reference evidence="3" key="1">
    <citation type="submission" date="2016-06" db="EMBL/GenBank/DDBJ databases">
        <title>Complete genome sequence of Actinoalloteichus fjordicus DSM 46855 (=ADI127-17), type strain of the new species Actinoalloteichus fjordicus.</title>
        <authorList>
            <person name="Ruckert C."/>
            <person name="Nouioui I."/>
            <person name="Willmese J."/>
            <person name="van Wezel G."/>
            <person name="Klenk H.-P."/>
            <person name="Kalinowski J."/>
            <person name="Zotchev S.B."/>
        </authorList>
    </citation>
    <scope>NUCLEOTIDE SEQUENCE [LARGE SCALE GENOMIC DNA]</scope>
    <source>
        <strain evidence="3">ADI127-7</strain>
    </source>
</reference>
<evidence type="ECO:0000313" key="2">
    <source>
        <dbReference type="EMBL" id="APU12758.1"/>
    </source>
</evidence>
<dbReference type="Gene3D" id="1.10.1040.10">
    <property type="entry name" value="N-(1-d-carboxylethyl)-l-norvaline Dehydrogenase, domain 2"/>
    <property type="match status" value="1"/>
</dbReference>
<proteinExistence type="predicted"/>
<protein>
    <recommendedName>
        <fullName evidence="1">NADPH-dependent reductive aminase-like C-terminal domain-containing protein</fullName>
    </recommendedName>
</protein>
<name>A0AAC9PQ89_9PSEU</name>
<dbReference type="InterPro" id="IPR048666">
    <property type="entry name" value="RedAm-like_C"/>
</dbReference>
<feature type="domain" description="NADPH-dependent reductive aminase-like C-terminal" evidence="1">
    <location>
        <begin position="43"/>
        <end position="169"/>
    </location>
</feature>